<dbReference type="RefSeq" id="WP_202188225.1">
    <property type="nucleotide sequence ID" value="NZ_VVZE01000188.1"/>
</dbReference>
<evidence type="ECO:0000256" key="1">
    <source>
        <dbReference type="SAM" id="SignalP"/>
    </source>
</evidence>
<feature type="signal peptide" evidence="1">
    <location>
        <begin position="1"/>
        <end position="25"/>
    </location>
</feature>
<dbReference type="Pfam" id="PF13149">
    <property type="entry name" value="Mfa_like_1"/>
    <property type="match status" value="1"/>
</dbReference>
<dbReference type="CDD" id="cd13120">
    <property type="entry name" value="BF2867_like_N"/>
    <property type="match status" value="1"/>
</dbReference>
<name>A0A642PLL8_9BACT</name>
<gene>
    <name evidence="2" type="ORF">F2Y44_23830</name>
</gene>
<protein>
    <recommendedName>
        <fullName evidence="3">Fimbrillin family protein</fullName>
    </recommendedName>
</protein>
<dbReference type="InterPro" id="IPR042278">
    <property type="entry name" value="Mfa-like_1_N"/>
</dbReference>
<feature type="non-terminal residue" evidence="2">
    <location>
        <position position="193"/>
    </location>
</feature>
<keyword evidence="1" id="KW-0732">Signal</keyword>
<evidence type="ECO:0000313" key="2">
    <source>
        <dbReference type="EMBL" id="KAA5377701.1"/>
    </source>
</evidence>
<reference evidence="2" key="1">
    <citation type="journal article" date="2019" name="Nat. Med.">
        <title>A library of human gut bacterial isolates paired with longitudinal multiomics data enables mechanistic microbiome research.</title>
        <authorList>
            <person name="Poyet M."/>
            <person name="Groussin M."/>
            <person name="Gibbons S.M."/>
            <person name="Avila-Pacheco J."/>
            <person name="Jiang X."/>
            <person name="Kearney S.M."/>
            <person name="Perrotta A.R."/>
            <person name="Berdy B."/>
            <person name="Zhao S."/>
            <person name="Lieberman T.D."/>
            <person name="Swanson P.K."/>
            <person name="Smith M."/>
            <person name="Roesemann S."/>
            <person name="Alexander J.E."/>
            <person name="Rich S.A."/>
            <person name="Livny J."/>
            <person name="Vlamakis H."/>
            <person name="Clish C."/>
            <person name="Bullock K."/>
            <person name="Deik A."/>
            <person name="Scott J."/>
            <person name="Pierce K.A."/>
            <person name="Xavier R.J."/>
            <person name="Alm E.J."/>
        </authorList>
    </citation>
    <scope>NUCLEOTIDE SEQUENCE [LARGE SCALE GENOMIC DNA]</scope>
    <source>
        <strain evidence="2">BIOML-A8</strain>
    </source>
</reference>
<feature type="chain" id="PRO_5024893284" description="Fimbrillin family protein" evidence="1">
    <location>
        <begin position="26"/>
        <end position="193"/>
    </location>
</feature>
<evidence type="ECO:0008006" key="3">
    <source>
        <dbReference type="Google" id="ProtNLM"/>
    </source>
</evidence>
<organism evidence="2">
    <name type="scientific">Phocaeicola dorei</name>
    <dbReference type="NCBI Taxonomy" id="357276"/>
    <lineage>
        <taxon>Bacteria</taxon>
        <taxon>Pseudomonadati</taxon>
        <taxon>Bacteroidota</taxon>
        <taxon>Bacteroidia</taxon>
        <taxon>Bacteroidales</taxon>
        <taxon>Bacteroidaceae</taxon>
        <taxon>Phocaeicola</taxon>
    </lineage>
</organism>
<sequence>MKKLILARGVLAASLFCCMSLGNTACVNRIDEESEAEIEEGTTPITFSIKMEKASTKVTNTAFEKGDRMGLFATTSSGSIKGKRYIDNLALEYTEGSTLVPKKTVFYPEGDVSLDFISYHPYQTEGVAAGTPVLPVSVQIDQSNEKNRAQSDFLVAKAQGITSKTKSVTLEFQHRLSKLAISLTPDASNSAND</sequence>
<dbReference type="InterPro" id="IPR025049">
    <property type="entry name" value="Mfa-like_1"/>
</dbReference>
<accession>A0A642PLL8</accession>
<proteinExistence type="predicted"/>
<dbReference type="EMBL" id="VVZE01000188">
    <property type="protein sequence ID" value="KAA5377701.1"/>
    <property type="molecule type" value="Genomic_DNA"/>
</dbReference>
<dbReference type="AlphaFoldDB" id="A0A642PLL8"/>
<dbReference type="Gene3D" id="2.60.40.2620">
    <property type="entry name" value="Fimbrillin-like"/>
    <property type="match status" value="1"/>
</dbReference>
<comment type="caution">
    <text evidence="2">The sequence shown here is derived from an EMBL/GenBank/DDBJ whole genome shotgun (WGS) entry which is preliminary data.</text>
</comment>